<organism evidence="1 2">
    <name type="scientific">Metabacillus lacus</name>
    <dbReference type="NCBI Taxonomy" id="1983721"/>
    <lineage>
        <taxon>Bacteria</taxon>
        <taxon>Bacillati</taxon>
        <taxon>Bacillota</taxon>
        <taxon>Bacilli</taxon>
        <taxon>Bacillales</taxon>
        <taxon>Bacillaceae</taxon>
        <taxon>Metabacillus</taxon>
    </lineage>
</organism>
<reference evidence="1 2" key="1">
    <citation type="submission" date="2019-11" db="EMBL/GenBank/DDBJ databases">
        <title>Bacillus lacus genome.</title>
        <authorList>
            <person name="Allen C.J."/>
            <person name="Newman J.D."/>
        </authorList>
    </citation>
    <scope>NUCLEOTIDE SEQUENCE [LARGE SCALE GENOMIC DNA]</scope>
    <source>
        <strain evidence="1 2">KCTC 33946</strain>
    </source>
</reference>
<protein>
    <recommendedName>
        <fullName evidence="3">Ferritin-like domain-containing protein</fullName>
    </recommendedName>
</protein>
<name>A0A7X2IYL1_9BACI</name>
<evidence type="ECO:0000313" key="1">
    <source>
        <dbReference type="EMBL" id="MRX72029.1"/>
    </source>
</evidence>
<keyword evidence="2" id="KW-1185">Reference proteome</keyword>
<dbReference type="AlphaFoldDB" id="A0A7X2IYL1"/>
<comment type="caution">
    <text evidence="1">The sequence shown here is derived from an EMBL/GenBank/DDBJ whole genome shotgun (WGS) entry which is preliminary data.</text>
</comment>
<dbReference type="OrthoDB" id="1799385at2"/>
<sequence>MEQQQHTGSSEVIEQPPAVLTTKDHLYLSDMLTWNLLAMKKAHFFAGQCQDQQLKDALNQVGAMHSGHYERILTHLQSKQ</sequence>
<dbReference type="EMBL" id="WKKI01000010">
    <property type="protein sequence ID" value="MRX72029.1"/>
    <property type="molecule type" value="Genomic_DNA"/>
</dbReference>
<evidence type="ECO:0000313" key="2">
    <source>
        <dbReference type="Proteomes" id="UP000448867"/>
    </source>
</evidence>
<accession>A0A7X2IYL1</accession>
<gene>
    <name evidence="1" type="ORF">GJU40_07570</name>
</gene>
<dbReference type="Proteomes" id="UP000448867">
    <property type="component" value="Unassembled WGS sequence"/>
</dbReference>
<proteinExistence type="predicted"/>
<evidence type="ECO:0008006" key="3">
    <source>
        <dbReference type="Google" id="ProtNLM"/>
    </source>
</evidence>
<dbReference type="RefSeq" id="WP_154307170.1">
    <property type="nucleotide sequence ID" value="NZ_WKKI01000010.1"/>
</dbReference>